<feature type="region of interest" description="Disordered" evidence="1">
    <location>
        <begin position="1"/>
        <end position="32"/>
    </location>
</feature>
<feature type="compositionally biased region" description="Basic residues" evidence="1">
    <location>
        <begin position="23"/>
        <end position="32"/>
    </location>
</feature>
<accession>A0A5C5ZW27</accession>
<comment type="caution">
    <text evidence="2">The sequence shown here is derived from an EMBL/GenBank/DDBJ whole genome shotgun (WGS) entry which is preliminary data.</text>
</comment>
<keyword evidence="3" id="KW-1185">Reference proteome</keyword>
<proteinExistence type="predicted"/>
<evidence type="ECO:0000256" key="1">
    <source>
        <dbReference type="SAM" id="MobiDB-lite"/>
    </source>
</evidence>
<sequence length="291" mass="32717">MSHMQRRQKIPRRQPVTVAHARGGSRRCHQPVRNHVLPTPHRLKRRCTFNAVTQVESCSRDPIGYWDGHSLYRFYASTTKTDPSGLTTKSKAKFSCRADPGCGCPGTISAPEYDLATWDSIVDGPGSMVGLKLTLKFTPDDGESCRCEKFAFMQIAEAKPGPWKTIPLIDGPFVDGDAKPYYWTPDHLHWPDDIEVRDEPNQHRSRGNLNGSMTFETCALCIRSGEVDAVLGCVTWGYKFTKDDPSKDELIPMDTSVQPSDKFLKTVWKEYSKHDLKPCDPIPSSYAPPLE</sequence>
<gene>
    <name evidence="2" type="ORF">Pla52n_66600</name>
</gene>
<protein>
    <submittedName>
        <fullName evidence="2">Uncharacterized protein</fullName>
    </submittedName>
</protein>
<dbReference type="Proteomes" id="UP000320176">
    <property type="component" value="Unassembled WGS sequence"/>
</dbReference>
<organism evidence="2 3">
    <name type="scientific">Stieleria varia</name>
    <dbReference type="NCBI Taxonomy" id="2528005"/>
    <lineage>
        <taxon>Bacteria</taxon>
        <taxon>Pseudomonadati</taxon>
        <taxon>Planctomycetota</taxon>
        <taxon>Planctomycetia</taxon>
        <taxon>Pirellulales</taxon>
        <taxon>Pirellulaceae</taxon>
        <taxon>Stieleria</taxon>
    </lineage>
</organism>
<evidence type="ECO:0000313" key="3">
    <source>
        <dbReference type="Proteomes" id="UP000320176"/>
    </source>
</evidence>
<evidence type="ECO:0000313" key="2">
    <source>
        <dbReference type="EMBL" id="TWT91248.1"/>
    </source>
</evidence>
<feature type="compositionally biased region" description="Basic residues" evidence="1">
    <location>
        <begin position="1"/>
        <end position="12"/>
    </location>
</feature>
<reference evidence="2 3" key="1">
    <citation type="submission" date="2019-02" db="EMBL/GenBank/DDBJ databases">
        <title>Deep-cultivation of Planctomycetes and their phenomic and genomic characterization uncovers novel biology.</title>
        <authorList>
            <person name="Wiegand S."/>
            <person name="Jogler M."/>
            <person name="Boedeker C."/>
            <person name="Pinto D."/>
            <person name="Vollmers J."/>
            <person name="Rivas-Marin E."/>
            <person name="Kohn T."/>
            <person name="Peeters S.H."/>
            <person name="Heuer A."/>
            <person name="Rast P."/>
            <person name="Oberbeckmann S."/>
            <person name="Bunk B."/>
            <person name="Jeske O."/>
            <person name="Meyerdierks A."/>
            <person name="Storesund J.E."/>
            <person name="Kallscheuer N."/>
            <person name="Luecker S."/>
            <person name="Lage O.M."/>
            <person name="Pohl T."/>
            <person name="Merkel B.J."/>
            <person name="Hornburger P."/>
            <person name="Mueller R.-W."/>
            <person name="Bruemmer F."/>
            <person name="Labrenz M."/>
            <person name="Spormann A.M."/>
            <person name="Op Den Camp H."/>
            <person name="Overmann J."/>
            <person name="Amann R."/>
            <person name="Jetten M.S.M."/>
            <person name="Mascher T."/>
            <person name="Medema M.H."/>
            <person name="Devos D.P."/>
            <person name="Kaster A.-K."/>
            <person name="Ovreas L."/>
            <person name="Rohde M."/>
            <person name="Galperin M.Y."/>
            <person name="Jogler C."/>
        </authorList>
    </citation>
    <scope>NUCLEOTIDE SEQUENCE [LARGE SCALE GENOMIC DNA]</scope>
    <source>
        <strain evidence="2 3">Pla52n</strain>
    </source>
</reference>
<dbReference type="EMBL" id="SJPN01000018">
    <property type="protein sequence ID" value="TWT91248.1"/>
    <property type="molecule type" value="Genomic_DNA"/>
</dbReference>
<name>A0A5C5ZW27_9BACT</name>
<dbReference type="AlphaFoldDB" id="A0A5C5ZW27"/>